<feature type="region of interest" description="Disordered" evidence="1">
    <location>
        <begin position="359"/>
        <end position="438"/>
    </location>
</feature>
<reference evidence="2 3" key="1">
    <citation type="journal article" date="2018" name="Biotechnol. Biofuels">
        <title>Integrative visual omics of the white-rot fungus Polyporus brumalis exposes the biotechnological potential of its oxidative enzymes for delignifying raw plant biomass.</title>
        <authorList>
            <person name="Miyauchi S."/>
            <person name="Rancon A."/>
            <person name="Drula E."/>
            <person name="Hage H."/>
            <person name="Chaduli D."/>
            <person name="Favel A."/>
            <person name="Grisel S."/>
            <person name="Henrissat B."/>
            <person name="Herpoel-Gimbert I."/>
            <person name="Ruiz-Duenas F.J."/>
            <person name="Chevret D."/>
            <person name="Hainaut M."/>
            <person name="Lin J."/>
            <person name="Wang M."/>
            <person name="Pangilinan J."/>
            <person name="Lipzen A."/>
            <person name="Lesage-Meessen L."/>
            <person name="Navarro D."/>
            <person name="Riley R."/>
            <person name="Grigoriev I.V."/>
            <person name="Zhou S."/>
            <person name="Raouche S."/>
            <person name="Rosso M.N."/>
        </authorList>
    </citation>
    <scope>NUCLEOTIDE SEQUENCE [LARGE SCALE GENOMIC DNA]</scope>
    <source>
        <strain evidence="2 3">BRFM 1820</strain>
    </source>
</reference>
<evidence type="ECO:0000313" key="3">
    <source>
        <dbReference type="Proteomes" id="UP000256964"/>
    </source>
</evidence>
<protein>
    <submittedName>
        <fullName evidence="2">Uncharacterized protein</fullName>
    </submittedName>
</protein>
<dbReference type="EMBL" id="KZ857450">
    <property type="protein sequence ID" value="RDX44372.1"/>
    <property type="molecule type" value="Genomic_DNA"/>
</dbReference>
<evidence type="ECO:0000256" key="1">
    <source>
        <dbReference type="SAM" id="MobiDB-lite"/>
    </source>
</evidence>
<feature type="region of interest" description="Disordered" evidence="1">
    <location>
        <begin position="72"/>
        <end position="92"/>
    </location>
</feature>
<dbReference type="Proteomes" id="UP000256964">
    <property type="component" value="Unassembled WGS sequence"/>
</dbReference>
<sequence>MSCQDSTPYHHLSKDRDHTPETSSSDVDWAGILSTSMADCSDDTSSSFNREQGMRYTAPLPDHRLARVVHSSSQLGNGGCRTSLSGNSSEGSTAAFDKYRDSLITAPIRNRAAAHAAHGSDAPPVELQSFPRLPNGTHSFTDAVPPLSLRGAAGEVPHPDSDYGWTRQCASPEPLHAFVSPTLTNHPHSETQMSDHITSIRSPSSFMTPGVNVMQMHAGNIFDNASSHDEPVYTVPHRYNSATNIPSSSFPFYNDQSTVGTSRAFTFPSLRLRTEQIPSSVDWGPIFPGLAYGGRVNDRSPPATNTYHPDVLPPTSIPSPCLTTHLFDQRVSSESIRPKELPSVSLHSQLGQRDCFIRRSTAPNPYGLEDPQVSSATRHPQAQLQSTHLPPPHGCQARPPAYADPSPAIDPYSVHATSTGQLSWKEPLRQPPAPSWSTDSGVAFSTTHPTFALPELSPGPLDLRGSSEVEPYELPQATYTQGNRKPNLDGIPDSISYGSRCRLDRLHKGDVSCVANADDVPFPLGVLSTKPSFRFRFDGYNSYDRQVNVSRVTHGRPIPPNRSRLAVLASGEMKRFLKQCETEMKPFPYRVEELFLLRIDFTAKGTLQPRFGVYKH</sequence>
<dbReference type="OrthoDB" id="2758766at2759"/>
<proteinExistence type="predicted"/>
<evidence type="ECO:0000313" key="2">
    <source>
        <dbReference type="EMBL" id="RDX44372.1"/>
    </source>
</evidence>
<gene>
    <name evidence="2" type="ORF">OH76DRAFT_1487102</name>
</gene>
<feature type="region of interest" description="Disordered" evidence="1">
    <location>
        <begin position="114"/>
        <end position="143"/>
    </location>
</feature>
<organism evidence="2 3">
    <name type="scientific">Lentinus brumalis</name>
    <dbReference type="NCBI Taxonomy" id="2498619"/>
    <lineage>
        <taxon>Eukaryota</taxon>
        <taxon>Fungi</taxon>
        <taxon>Dikarya</taxon>
        <taxon>Basidiomycota</taxon>
        <taxon>Agaricomycotina</taxon>
        <taxon>Agaricomycetes</taxon>
        <taxon>Polyporales</taxon>
        <taxon>Polyporaceae</taxon>
        <taxon>Lentinus</taxon>
    </lineage>
</organism>
<feature type="region of interest" description="Disordered" evidence="1">
    <location>
        <begin position="1"/>
        <end position="27"/>
    </location>
</feature>
<dbReference type="AlphaFoldDB" id="A0A371CVQ6"/>
<accession>A0A371CVQ6</accession>
<feature type="compositionally biased region" description="Polar residues" evidence="1">
    <location>
        <begin position="372"/>
        <end position="388"/>
    </location>
</feature>
<name>A0A371CVQ6_9APHY</name>
<keyword evidence="3" id="KW-1185">Reference proteome</keyword>